<accession>B1XXC7</accession>
<keyword evidence="2" id="KW-1003">Cell membrane</keyword>
<dbReference type="SMART" id="SM00091">
    <property type="entry name" value="PAS"/>
    <property type="match status" value="2"/>
</dbReference>
<dbReference type="STRING" id="395495.Lcho_1641"/>
<feature type="domain" description="PAS" evidence="7">
    <location>
        <begin position="458"/>
        <end position="503"/>
    </location>
</feature>
<feature type="transmembrane region" description="Helical" evidence="6">
    <location>
        <begin position="224"/>
        <end position="244"/>
    </location>
</feature>
<feature type="domain" description="PAS" evidence="7">
    <location>
        <begin position="332"/>
        <end position="388"/>
    </location>
</feature>
<evidence type="ECO:0000256" key="4">
    <source>
        <dbReference type="ARBA" id="ARBA00022989"/>
    </source>
</evidence>
<dbReference type="AlphaFoldDB" id="B1XXC7"/>
<keyword evidence="4 6" id="KW-1133">Transmembrane helix</keyword>
<dbReference type="InterPro" id="IPR052155">
    <property type="entry name" value="Biofilm_reg_signaling"/>
</dbReference>
<dbReference type="EMBL" id="CP001013">
    <property type="protein sequence ID" value="ACB33908.1"/>
    <property type="molecule type" value="Genomic_DNA"/>
</dbReference>
<evidence type="ECO:0000256" key="6">
    <source>
        <dbReference type="SAM" id="Phobius"/>
    </source>
</evidence>
<dbReference type="Pfam" id="PF05231">
    <property type="entry name" value="MASE1"/>
    <property type="match status" value="1"/>
</dbReference>
<comment type="subcellular location">
    <subcellularLocation>
        <location evidence="1">Cell membrane</location>
        <topology evidence="1">Multi-pass membrane protein</topology>
    </subcellularLocation>
</comment>
<dbReference type="PANTHER" id="PTHR44757">
    <property type="entry name" value="DIGUANYLATE CYCLASE DGCP"/>
    <property type="match status" value="1"/>
</dbReference>
<reference evidence="10 11" key="1">
    <citation type="submission" date="2008-03" db="EMBL/GenBank/DDBJ databases">
        <title>Complete sequence of Leptothrix cholodnii SP-6.</title>
        <authorList>
            <consortium name="US DOE Joint Genome Institute"/>
            <person name="Copeland A."/>
            <person name="Lucas S."/>
            <person name="Lapidus A."/>
            <person name="Glavina del Rio T."/>
            <person name="Dalin E."/>
            <person name="Tice H."/>
            <person name="Bruce D."/>
            <person name="Goodwin L."/>
            <person name="Pitluck S."/>
            <person name="Chertkov O."/>
            <person name="Brettin T."/>
            <person name="Detter J.C."/>
            <person name="Han C."/>
            <person name="Kuske C.R."/>
            <person name="Schmutz J."/>
            <person name="Larimer F."/>
            <person name="Land M."/>
            <person name="Hauser L."/>
            <person name="Kyrpides N."/>
            <person name="Lykidis A."/>
            <person name="Emerson D."/>
            <person name="Richardson P."/>
        </authorList>
    </citation>
    <scope>NUCLEOTIDE SEQUENCE [LARGE SCALE GENOMIC DNA]</scope>
    <source>
        <strain evidence="11">ATCC 51168 / LMG 8142 / SP-6</strain>
    </source>
</reference>
<feature type="transmembrane region" description="Helical" evidence="6">
    <location>
        <begin position="190"/>
        <end position="212"/>
    </location>
</feature>
<dbReference type="Gene3D" id="3.30.70.270">
    <property type="match status" value="1"/>
</dbReference>
<evidence type="ECO:0000313" key="10">
    <source>
        <dbReference type="EMBL" id="ACB33908.1"/>
    </source>
</evidence>
<dbReference type="Gene3D" id="3.30.450.20">
    <property type="entry name" value="PAS domain"/>
    <property type="match status" value="2"/>
</dbReference>
<dbReference type="NCBIfam" id="TIGR00254">
    <property type="entry name" value="GGDEF"/>
    <property type="match status" value="1"/>
</dbReference>
<feature type="domain" description="PAC" evidence="8">
    <location>
        <begin position="406"/>
        <end position="458"/>
    </location>
</feature>
<dbReference type="Proteomes" id="UP000001693">
    <property type="component" value="Chromosome"/>
</dbReference>
<dbReference type="InterPro" id="IPR035965">
    <property type="entry name" value="PAS-like_dom_sf"/>
</dbReference>
<dbReference type="InterPro" id="IPR000700">
    <property type="entry name" value="PAS-assoc_C"/>
</dbReference>
<evidence type="ECO:0000259" key="7">
    <source>
        <dbReference type="PROSITE" id="PS50112"/>
    </source>
</evidence>
<feature type="transmembrane region" description="Helical" evidence="6">
    <location>
        <begin position="45"/>
        <end position="65"/>
    </location>
</feature>
<dbReference type="InterPro" id="IPR029787">
    <property type="entry name" value="Nucleotide_cyclase"/>
</dbReference>
<dbReference type="SMART" id="SM00086">
    <property type="entry name" value="PAC"/>
    <property type="match status" value="2"/>
</dbReference>
<dbReference type="PANTHER" id="PTHR44757:SF4">
    <property type="entry name" value="DIGUANYLATE CYCLASE DGCE-RELATED"/>
    <property type="match status" value="1"/>
</dbReference>
<dbReference type="GO" id="GO:0005886">
    <property type="term" value="C:plasma membrane"/>
    <property type="evidence" value="ECO:0007669"/>
    <property type="project" value="UniProtKB-SubCell"/>
</dbReference>
<dbReference type="SUPFAM" id="SSF55785">
    <property type="entry name" value="PYP-like sensor domain (PAS domain)"/>
    <property type="match status" value="2"/>
</dbReference>
<dbReference type="HOGENOM" id="CLU_368737_0_0_4"/>
<gene>
    <name evidence="10" type="ordered locus">Lcho_1641</name>
</gene>
<proteinExistence type="predicted"/>
<keyword evidence="3 6" id="KW-0812">Transmembrane</keyword>
<dbReference type="InterPro" id="IPR000014">
    <property type="entry name" value="PAS"/>
</dbReference>
<evidence type="ECO:0000256" key="3">
    <source>
        <dbReference type="ARBA" id="ARBA00022692"/>
    </source>
</evidence>
<evidence type="ECO:0000256" key="5">
    <source>
        <dbReference type="ARBA" id="ARBA00023136"/>
    </source>
</evidence>
<feature type="domain" description="PAC" evidence="8">
    <location>
        <begin position="536"/>
        <end position="588"/>
    </location>
</feature>
<feature type="transmembrane region" description="Helical" evidence="6">
    <location>
        <begin position="299"/>
        <end position="319"/>
    </location>
</feature>
<dbReference type="eggNOG" id="COG2199">
    <property type="taxonomic scope" value="Bacteria"/>
</dbReference>
<dbReference type="GO" id="GO:0003824">
    <property type="term" value="F:catalytic activity"/>
    <property type="evidence" value="ECO:0007669"/>
    <property type="project" value="UniProtKB-ARBA"/>
</dbReference>
<sequence>MSSAPHVEVSSLWPPTGTLSAIPAQQADRQRVEMLVLQAVQAQPWLMWLIAALGAWVLSSLAMWLSRFPGQVASLWYMNVWGLALLLPVPRRQWPGLLLALALGNLAANLAFGDSLLEALRYLPPNLIEMLLGAWLLRGSESYRRIASSPVDGLKVLLRGSLLPVLAGSATAVLTLGWQDDTPLFRIALTWFESTLVGSVTLLPLVLAVLAAERGAVRRDFADPRAWAFALVSVGVGVFCLLQLPFPFVYLTLPLVLAAVQLRFMAVAALVWLMAMVVGTLIAQGLFVAPPQTAYWQQLLVYAPLLAALLPPLLLAAAVEQARNHHGELSRSRERLRTLYERTPAMMVSTDPDGRLLSVSRLWLERMGLRRDDVIGRKLVDFLAAESRRRTLTRTWPDLLAAGRCRDVEYRLMRSDGQRIDVLLSATTERDADGRITRTHAVLEDITRKRLAEELEAEHERSKVTLESIADAVITSDPQGRILYLNPVAVTMIGQPEEQVRGRLYGEVLRRRDVETGAELPDPVALCLHQRKRLALPQRVRLAHAEGSEHVVQESVSPMFAAGGQLIGAVAVMHDVTEAHQLALKLAHRAQHDVLTGLPNRLLLHDRLHQGLQLARRNRTVLALMFFDLDRFKAVNDSHGHATGDELLCQVADRLLKQLRATDTACRLGGDEFVVLLSQVEQASDAGDVATHLLEALCKPYQLGKHQADISASIGIACFPQDGTDEATLMRNADAAMYQAKQQGRNRVVFFKRPD</sequence>
<dbReference type="Pfam" id="PF08448">
    <property type="entry name" value="PAS_4"/>
    <property type="match status" value="1"/>
</dbReference>
<dbReference type="InterPro" id="IPR007895">
    <property type="entry name" value="MASE1"/>
</dbReference>
<dbReference type="InterPro" id="IPR043128">
    <property type="entry name" value="Rev_trsase/Diguanyl_cyclase"/>
</dbReference>
<dbReference type="CDD" id="cd01949">
    <property type="entry name" value="GGDEF"/>
    <property type="match status" value="1"/>
</dbReference>
<dbReference type="InterPro" id="IPR001610">
    <property type="entry name" value="PAC"/>
</dbReference>
<dbReference type="RefSeq" id="WP_012346669.1">
    <property type="nucleotide sequence ID" value="NC_010524.1"/>
</dbReference>
<dbReference type="eggNOG" id="COG3447">
    <property type="taxonomic scope" value="Bacteria"/>
</dbReference>
<protein>
    <submittedName>
        <fullName evidence="10">Diguanylate cyclase with PAS/PAC sensor</fullName>
    </submittedName>
</protein>
<feature type="transmembrane region" description="Helical" evidence="6">
    <location>
        <begin position="96"/>
        <end position="113"/>
    </location>
</feature>
<dbReference type="FunFam" id="3.30.70.270:FF:000001">
    <property type="entry name" value="Diguanylate cyclase domain protein"/>
    <property type="match status" value="1"/>
</dbReference>
<dbReference type="Pfam" id="PF13426">
    <property type="entry name" value="PAS_9"/>
    <property type="match status" value="1"/>
</dbReference>
<name>B1XXC7_LEPCP</name>
<dbReference type="CDD" id="cd00130">
    <property type="entry name" value="PAS"/>
    <property type="match status" value="2"/>
</dbReference>
<dbReference type="PROSITE" id="PS50887">
    <property type="entry name" value="GGDEF"/>
    <property type="match status" value="1"/>
</dbReference>
<dbReference type="KEGG" id="lch:Lcho_1641"/>
<dbReference type="InterPro" id="IPR000160">
    <property type="entry name" value="GGDEF_dom"/>
</dbReference>
<evidence type="ECO:0000259" key="9">
    <source>
        <dbReference type="PROSITE" id="PS50887"/>
    </source>
</evidence>
<evidence type="ECO:0000259" key="8">
    <source>
        <dbReference type="PROSITE" id="PS50113"/>
    </source>
</evidence>
<dbReference type="PROSITE" id="PS50112">
    <property type="entry name" value="PAS"/>
    <property type="match status" value="2"/>
</dbReference>
<feature type="domain" description="GGDEF" evidence="9">
    <location>
        <begin position="620"/>
        <end position="753"/>
    </location>
</feature>
<dbReference type="Pfam" id="PF00990">
    <property type="entry name" value="GGDEF"/>
    <property type="match status" value="1"/>
</dbReference>
<dbReference type="SUPFAM" id="SSF55073">
    <property type="entry name" value="Nucleotide cyclase"/>
    <property type="match status" value="1"/>
</dbReference>
<evidence type="ECO:0000256" key="2">
    <source>
        <dbReference type="ARBA" id="ARBA00022475"/>
    </source>
</evidence>
<dbReference type="SMART" id="SM00267">
    <property type="entry name" value="GGDEF"/>
    <property type="match status" value="1"/>
</dbReference>
<dbReference type="eggNOG" id="COG3290">
    <property type="taxonomic scope" value="Bacteria"/>
</dbReference>
<evidence type="ECO:0000256" key="1">
    <source>
        <dbReference type="ARBA" id="ARBA00004651"/>
    </source>
</evidence>
<feature type="transmembrane region" description="Helical" evidence="6">
    <location>
        <begin position="264"/>
        <end position="287"/>
    </location>
</feature>
<feature type="transmembrane region" description="Helical" evidence="6">
    <location>
        <begin position="157"/>
        <end position="178"/>
    </location>
</feature>
<feature type="transmembrane region" description="Helical" evidence="6">
    <location>
        <begin position="71"/>
        <end position="89"/>
    </location>
</feature>
<dbReference type="PROSITE" id="PS50113">
    <property type="entry name" value="PAC"/>
    <property type="match status" value="2"/>
</dbReference>
<keyword evidence="5 6" id="KW-0472">Membrane</keyword>
<evidence type="ECO:0000313" key="11">
    <source>
        <dbReference type="Proteomes" id="UP000001693"/>
    </source>
</evidence>
<keyword evidence="11" id="KW-1185">Reference proteome</keyword>
<dbReference type="NCBIfam" id="TIGR00229">
    <property type="entry name" value="sensory_box"/>
    <property type="match status" value="2"/>
</dbReference>
<organism evidence="10 11">
    <name type="scientific">Leptothrix cholodnii (strain ATCC 51168 / LMG 8142 / SP-6)</name>
    <name type="common">Leptothrix discophora (strain SP-6)</name>
    <dbReference type="NCBI Taxonomy" id="395495"/>
    <lineage>
        <taxon>Bacteria</taxon>
        <taxon>Pseudomonadati</taxon>
        <taxon>Pseudomonadota</taxon>
        <taxon>Betaproteobacteria</taxon>
        <taxon>Burkholderiales</taxon>
        <taxon>Sphaerotilaceae</taxon>
        <taxon>Leptothrix</taxon>
    </lineage>
</organism>
<dbReference type="InterPro" id="IPR013656">
    <property type="entry name" value="PAS_4"/>
</dbReference>